<accession>A0A521BQQ5</accession>
<dbReference type="EMBL" id="FXTN01000002">
    <property type="protein sequence ID" value="SMO48880.1"/>
    <property type="molecule type" value="Genomic_DNA"/>
</dbReference>
<evidence type="ECO:0000313" key="2">
    <source>
        <dbReference type="Proteomes" id="UP000320300"/>
    </source>
</evidence>
<organism evidence="1 2">
    <name type="scientific">Pedobacter westerhofensis</name>
    <dbReference type="NCBI Taxonomy" id="425512"/>
    <lineage>
        <taxon>Bacteria</taxon>
        <taxon>Pseudomonadati</taxon>
        <taxon>Bacteroidota</taxon>
        <taxon>Sphingobacteriia</taxon>
        <taxon>Sphingobacteriales</taxon>
        <taxon>Sphingobacteriaceae</taxon>
        <taxon>Pedobacter</taxon>
    </lineage>
</organism>
<dbReference type="AlphaFoldDB" id="A0A521BQQ5"/>
<sequence length="29" mass="3453">MIFVTASHSWDSIGKDEYEKYKQEQKNSC</sequence>
<name>A0A521BQQ5_9SPHI</name>
<protein>
    <submittedName>
        <fullName evidence="1">Uncharacterized protein</fullName>
    </submittedName>
</protein>
<evidence type="ECO:0000313" key="1">
    <source>
        <dbReference type="EMBL" id="SMO48880.1"/>
    </source>
</evidence>
<dbReference type="Proteomes" id="UP000320300">
    <property type="component" value="Unassembled WGS sequence"/>
</dbReference>
<reference evidence="1 2" key="1">
    <citation type="submission" date="2017-05" db="EMBL/GenBank/DDBJ databases">
        <authorList>
            <person name="Varghese N."/>
            <person name="Submissions S."/>
        </authorList>
    </citation>
    <scope>NUCLEOTIDE SEQUENCE [LARGE SCALE GENOMIC DNA]</scope>
    <source>
        <strain evidence="1 2">DSM 19036</strain>
    </source>
</reference>
<keyword evidence="2" id="KW-1185">Reference proteome</keyword>
<gene>
    <name evidence="1" type="ORF">SAMN06265348_102465</name>
</gene>
<proteinExistence type="predicted"/>